<dbReference type="InterPro" id="IPR046347">
    <property type="entry name" value="bZIP_sf"/>
</dbReference>
<feature type="compositionally biased region" description="Pro residues" evidence="11">
    <location>
        <begin position="133"/>
        <end position="146"/>
    </location>
</feature>
<feature type="region of interest" description="Disordered" evidence="11">
    <location>
        <begin position="70"/>
        <end position="101"/>
    </location>
</feature>
<feature type="region of interest" description="Disordered" evidence="11">
    <location>
        <begin position="120"/>
        <end position="271"/>
    </location>
</feature>
<protein>
    <recommendedName>
        <fullName evidence="10">CCAAT/enhancer-binding protein beta</fullName>
    </recommendedName>
</protein>
<dbReference type="EMBL" id="WAAB01003662">
    <property type="protein sequence ID" value="NWH71043.1"/>
    <property type="molecule type" value="Genomic_DNA"/>
</dbReference>
<dbReference type="InterPro" id="IPR004827">
    <property type="entry name" value="bZIP"/>
</dbReference>
<dbReference type="GO" id="GO:0005634">
    <property type="term" value="C:nucleus"/>
    <property type="evidence" value="ECO:0007669"/>
    <property type="project" value="UniProtKB-SubCell"/>
</dbReference>
<evidence type="ECO:0000313" key="13">
    <source>
        <dbReference type="EMBL" id="NWH71043.1"/>
    </source>
</evidence>
<evidence type="ECO:0000256" key="2">
    <source>
        <dbReference type="ARBA" id="ARBA00006951"/>
    </source>
</evidence>
<evidence type="ECO:0000313" key="14">
    <source>
        <dbReference type="Proteomes" id="UP000653271"/>
    </source>
</evidence>
<proteinExistence type="inferred from homology"/>
<dbReference type="OrthoDB" id="10032067at2759"/>
<feature type="non-terminal residue" evidence="13">
    <location>
        <position position="1"/>
    </location>
</feature>
<dbReference type="AlphaFoldDB" id="A0A850WWX7"/>
<evidence type="ECO:0000256" key="7">
    <source>
        <dbReference type="ARBA" id="ARBA00023159"/>
    </source>
</evidence>
<dbReference type="SMART" id="SM00338">
    <property type="entry name" value="BRLZ"/>
    <property type="match status" value="1"/>
</dbReference>
<dbReference type="PANTHER" id="PTHR23334">
    <property type="entry name" value="CCAAT/ENHANCER BINDING PROTEIN"/>
    <property type="match status" value="1"/>
</dbReference>
<keyword evidence="14" id="KW-1185">Reference proteome</keyword>
<evidence type="ECO:0000256" key="8">
    <source>
        <dbReference type="ARBA" id="ARBA00023163"/>
    </source>
</evidence>
<accession>A0A850WWX7</accession>
<feature type="compositionally biased region" description="Low complexity" evidence="11">
    <location>
        <begin position="175"/>
        <end position="185"/>
    </location>
</feature>
<dbReference type="Proteomes" id="UP000653271">
    <property type="component" value="Unassembled WGS sequence"/>
</dbReference>
<keyword evidence="5" id="KW-0805">Transcription regulation</keyword>
<evidence type="ECO:0000256" key="5">
    <source>
        <dbReference type="ARBA" id="ARBA00023015"/>
    </source>
</evidence>
<reference evidence="13" key="1">
    <citation type="submission" date="2019-09" db="EMBL/GenBank/DDBJ databases">
        <title>Bird 10,000 Genomes (B10K) Project - Family phase.</title>
        <authorList>
            <person name="Zhang G."/>
        </authorList>
    </citation>
    <scope>NUCLEOTIDE SEQUENCE</scope>
    <source>
        <strain evidence="13">B10K-DU-008-47</strain>
        <tissue evidence="13">Mixed tissue sample</tissue>
    </source>
</reference>
<feature type="domain" description="BZIP" evidence="12">
    <location>
        <begin position="247"/>
        <end position="310"/>
    </location>
</feature>
<keyword evidence="3" id="KW-0488">Methylation</keyword>
<feature type="non-terminal residue" evidence="13">
    <location>
        <position position="321"/>
    </location>
</feature>
<keyword evidence="8" id="KW-0804">Transcription</keyword>
<dbReference type="SUPFAM" id="SSF57959">
    <property type="entry name" value="Leucine zipper domain"/>
    <property type="match status" value="1"/>
</dbReference>
<keyword evidence="4" id="KW-0597">Phosphoprotein</keyword>
<evidence type="ECO:0000256" key="4">
    <source>
        <dbReference type="ARBA" id="ARBA00022553"/>
    </source>
</evidence>
<comment type="subcellular location">
    <subcellularLocation>
        <location evidence="1">Nucleus</location>
    </subcellularLocation>
</comment>
<organism evidence="13 14">
    <name type="scientific">Piaya cayana</name>
    <name type="common">Common squirrel cuckoo</name>
    <dbReference type="NCBI Taxonomy" id="33601"/>
    <lineage>
        <taxon>Eukaryota</taxon>
        <taxon>Metazoa</taxon>
        <taxon>Chordata</taxon>
        <taxon>Craniata</taxon>
        <taxon>Vertebrata</taxon>
        <taxon>Euteleostomi</taxon>
        <taxon>Archelosauria</taxon>
        <taxon>Archosauria</taxon>
        <taxon>Dinosauria</taxon>
        <taxon>Saurischia</taxon>
        <taxon>Theropoda</taxon>
        <taxon>Coelurosauria</taxon>
        <taxon>Aves</taxon>
        <taxon>Neognathae</taxon>
        <taxon>Neoaves</taxon>
        <taxon>Otidimorphae</taxon>
        <taxon>Cuculiformes</taxon>
        <taxon>Coccyzidae</taxon>
        <taxon>Piaya</taxon>
    </lineage>
</organism>
<feature type="compositionally biased region" description="Basic and acidic residues" evidence="11">
    <location>
        <begin position="241"/>
        <end position="257"/>
    </location>
</feature>
<evidence type="ECO:0000256" key="9">
    <source>
        <dbReference type="ARBA" id="ARBA00023242"/>
    </source>
</evidence>
<evidence type="ECO:0000256" key="6">
    <source>
        <dbReference type="ARBA" id="ARBA00023125"/>
    </source>
</evidence>
<gene>
    <name evidence="13" type="primary">Cebpb</name>
    <name evidence="13" type="ORF">PIACAY_R12011</name>
</gene>
<name>A0A850WWX7_PIACA</name>
<dbReference type="Gene3D" id="1.20.5.170">
    <property type="match status" value="1"/>
</dbReference>
<keyword evidence="7" id="KW-0010">Activator</keyword>
<evidence type="ECO:0000256" key="10">
    <source>
        <dbReference type="ARBA" id="ARBA00039591"/>
    </source>
</evidence>
<sequence>MQRLVGWDASCLPLQPPFKPMEVANFYYEADCLAALNKLHPRGGRSVPELSVGDHERAIDFSPYLEPLAAQPPPPPPSAAAAGGNFEPPGGGQGQDFLSDLFAEDYKGKKAEFAYISLGRPGGPCPAQSHKPGAPPGCFQPPPPADPKAEPVFETLDSCKGPRKEEAGGAGPAPGGMSSPYGSAARSYLGYQSVPSGSSGNLSTSSSSSPPGTPNPSEPSKSAAAGGGYPGPAAAKNKAKKCVDKHSDEYKLRRERNNIAVRKSRDKAKMRNLETQHKVLELTAENERLQKKVEQLSRELSTLRNLFKQLPEPLLASSPRC</sequence>
<evidence type="ECO:0000256" key="11">
    <source>
        <dbReference type="SAM" id="MobiDB-lite"/>
    </source>
</evidence>
<dbReference type="GO" id="GO:0000978">
    <property type="term" value="F:RNA polymerase II cis-regulatory region sequence-specific DNA binding"/>
    <property type="evidence" value="ECO:0007669"/>
    <property type="project" value="TreeGrafter"/>
</dbReference>
<comment type="caution">
    <text evidence="13">The sequence shown here is derived from an EMBL/GenBank/DDBJ whole genome shotgun (WGS) entry which is preliminary data.</text>
</comment>
<dbReference type="InterPro" id="IPR016468">
    <property type="entry name" value="C/EBP_chordates"/>
</dbReference>
<dbReference type="PIRSF" id="PIRSF005879">
    <property type="entry name" value="CCAAT/enhancer-binding"/>
    <property type="match status" value="1"/>
</dbReference>
<dbReference type="GO" id="GO:0000981">
    <property type="term" value="F:DNA-binding transcription factor activity, RNA polymerase II-specific"/>
    <property type="evidence" value="ECO:0007669"/>
    <property type="project" value="TreeGrafter"/>
</dbReference>
<dbReference type="Pfam" id="PF07716">
    <property type="entry name" value="bZIP_2"/>
    <property type="match status" value="1"/>
</dbReference>
<dbReference type="InterPro" id="IPR031106">
    <property type="entry name" value="C/EBP"/>
</dbReference>
<dbReference type="PROSITE" id="PS50217">
    <property type="entry name" value="BZIP"/>
    <property type="match status" value="1"/>
</dbReference>
<evidence type="ECO:0000256" key="1">
    <source>
        <dbReference type="ARBA" id="ARBA00004123"/>
    </source>
</evidence>
<keyword evidence="9" id="KW-0539">Nucleus</keyword>
<dbReference type="GO" id="GO:0045595">
    <property type="term" value="P:regulation of cell differentiation"/>
    <property type="evidence" value="ECO:0007669"/>
    <property type="project" value="TreeGrafter"/>
</dbReference>
<dbReference type="PANTHER" id="PTHR23334:SF21">
    <property type="entry name" value="CCAAT_ENHANCER-BINDING PROTEIN BETA"/>
    <property type="match status" value="1"/>
</dbReference>
<dbReference type="CDD" id="cd14712">
    <property type="entry name" value="bZIP_CEBPB"/>
    <property type="match status" value="1"/>
</dbReference>
<dbReference type="GO" id="GO:0006351">
    <property type="term" value="P:DNA-templated transcription"/>
    <property type="evidence" value="ECO:0007669"/>
    <property type="project" value="InterPro"/>
</dbReference>
<feature type="compositionally biased region" description="Low complexity" evidence="11">
    <location>
        <begin position="193"/>
        <end position="210"/>
    </location>
</feature>
<keyword evidence="6" id="KW-0238">DNA-binding</keyword>
<evidence type="ECO:0000256" key="3">
    <source>
        <dbReference type="ARBA" id="ARBA00022481"/>
    </source>
</evidence>
<feature type="compositionally biased region" description="Low complexity" evidence="11">
    <location>
        <begin position="79"/>
        <end position="88"/>
    </location>
</feature>
<evidence type="ECO:0000259" key="12">
    <source>
        <dbReference type="PROSITE" id="PS50217"/>
    </source>
</evidence>
<dbReference type="FunFam" id="1.20.5.170:FF:000028">
    <property type="entry name" value="CCAAT/enhancer-binding protein beta"/>
    <property type="match status" value="1"/>
</dbReference>
<comment type="similarity">
    <text evidence="2">Belongs to the bZIP family. C/EBP subfamily.</text>
</comment>